<sequence>MSSFPLITPTPPLISPVTNSISVTTSDINSYREKGYHIVPNLLSPSQLEQWRTIIFSAVEDRADKKYKFAKTDQEDCTNIDLDYYDNVFTQRVNLWQTHNSVKELLLESGNVIGKIAAQLEGVDCIRIWHDQALIKESFANPTAWHLDVPNWSFTTLHSISIWIALDDATLENGCMYFMPGSNKVVEERFYASNNKFPETKIGKNLSDVFNTYPELKQIQTVPVVLKAGSASFHSGHLIHGAGANMTSGRRAAMTIQMMPDNMIFNGTQNILTKEQIDELEIGVSLFNNYNYNPILYKNK</sequence>
<comment type="caution">
    <text evidence="2">The sequence shown here is derived from an EMBL/GenBank/DDBJ whole genome shotgun (WGS) entry which is preliminary data.</text>
</comment>
<dbReference type="PANTHER" id="PTHR20883:SF46">
    <property type="entry name" value="PHYTANOYL-COA HYDROXYLASE"/>
    <property type="match status" value="1"/>
</dbReference>
<gene>
    <name evidence="2" type="ORF">IZO911_LOCUS15541</name>
</gene>
<dbReference type="SUPFAM" id="SSF51197">
    <property type="entry name" value="Clavaminate synthase-like"/>
    <property type="match status" value="1"/>
</dbReference>
<name>A0A814DWB3_9BILA</name>
<dbReference type="Pfam" id="PF05721">
    <property type="entry name" value="PhyH"/>
    <property type="match status" value="1"/>
</dbReference>
<reference evidence="2" key="1">
    <citation type="submission" date="2021-02" db="EMBL/GenBank/DDBJ databases">
        <authorList>
            <person name="Nowell W R."/>
        </authorList>
    </citation>
    <scope>NUCLEOTIDE SEQUENCE</scope>
</reference>
<proteinExistence type="predicted"/>
<protein>
    <recommendedName>
        <fullName evidence="4">Phytanoyl-CoA dioxygenase</fullName>
    </recommendedName>
</protein>
<dbReference type="EMBL" id="CAJNOE010000135">
    <property type="protein sequence ID" value="CAF0961016.1"/>
    <property type="molecule type" value="Genomic_DNA"/>
</dbReference>
<organism evidence="2 3">
    <name type="scientific">Adineta steineri</name>
    <dbReference type="NCBI Taxonomy" id="433720"/>
    <lineage>
        <taxon>Eukaryota</taxon>
        <taxon>Metazoa</taxon>
        <taxon>Spiralia</taxon>
        <taxon>Gnathifera</taxon>
        <taxon>Rotifera</taxon>
        <taxon>Eurotatoria</taxon>
        <taxon>Bdelloidea</taxon>
        <taxon>Adinetida</taxon>
        <taxon>Adinetidae</taxon>
        <taxon>Adineta</taxon>
    </lineage>
</organism>
<dbReference type="AlphaFoldDB" id="A0A814DWB3"/>
<dbReference type="PANTHER" id="PTHR20883">
    <property type="entry name" value="PHYTANOYL-COA DIOXYGENASE DOMAIN CONTAINING 1"/>
    <property type="match status" value="1"/>
</dbReference>
<dbReference type="Proteomes" id="UP000663860">
    <property type="component" value="Unassembled WGS sequence"/>
</dbReference>
<evidence type="ECO:0000313" key="2">
    <source>
        <dbReference type="EMBL" id="CAF0961016.1"/>
    </source>
</evidence>
<evidence type="ECO:0000256" key="1">
    <source>
        <dbReference type="ARBA" id="ARBA00001962"/>
    </source>
</evidence>
<dbReference type="Gene3D" id="2.60.120.620">
    <property type="entry name" value="q2cbj1_9rhob like domain"/>
    <property type="match status" value="1"/>
</dbReference>
<evidence type="ECO:0000313" key="3">
    <source>
        <dbReference type="Proteomes" id="UP000663860"/>
    </source>
</evidence>
<comment type="cofactor">
    <cofactor evidence="1">
        <name>Fe cation</name>
        <dbReference type="ChEBI" id="CHEBI:24875"/>
    </cofactor>
</comment>
<evidence type="ECO:0008006" key="4">
    <source>
        <dbReference type="Google" id="ProtNLM"/>
    </source>
</evidence>
<dbReference type="InterPro" id="IPR008775">
    <property type="entry name" value="Phytyl_CoA_dOase-like"/>
</dbReference>
<accession>A0A814DWB3</accession>